<keyword evidence="6 10" id="KW-0333">Golgi apparatus</keyword>
<protein>
    <recommendedName>
        <fullName evidence="3 10">Conserved oligomeric Golgi complex subunit 6</fullName>
        <shortName evidence="10">COG complex subunit 6</shortName>
    </recommendedName>
    <alternativeName>
        <fullName evidence="8 10">Component of oligomeric Golgi complex 6</fullName>
    </alternativeName>
</protein>
<keyword evidence="7 10" id="KW-0472">Membrane</keyword>
<dbReference type="PANTHER" id="PTHR21506">
    <property type="entry name" value="COMPONENT OF OLIGOMERIC GOLGI COMPLEX 6"/>
    <property type="match status" value="1"/>
</dbReference>
<dbReference type="Pfam" id="PF20653">
    <property type="entry name" value="COG6_C"/>
    <property type="match status" value="1"/>
</dbReference>
<evidence type="ECO:0000256" key="2">
    <source>
        <dbReference type="ARBA" id="ARBA00011023"/>
    </source>
</evidence>
<evidence type="ECO:0000256" key="10">
    <source>
        <dbReference type="RuleBase" id="RU365075"/>
    </source>
</evidence>
<organism evidence="14 15">
    <name type="scientific">Aulographum hederae CBS 113979</name>
    <dbReference type="NCBI Taxonomy" id="1176131"/>
    <lineage>
        <taxon>Eukaryota</taxon>
        <taxon>Fungi</taxon>
        <taxon>Dikarya</taxon>
        <taxon>Ascomycota</taxon>
        <taxon>Pezizomycotina</taxon>
        <taxon>Dothideomycetes</taxon>
        <taxon>Pleosporomycetidae</taxon>
        <taxon>Aulographales</taxon>
        <taxon>Aulographaceae</taxon>
    </lineage>
</organism>
<dbReference type="SMART" id="SM01087">
    <property type="entry name" value="COG6"/>
    <property type="match status" value="1"/>
</dbReference>
<dbReference type="AlphaFoldDB" id="A0A6G1GY76"/>
<dbReference type="InterPro" id="IPR048368">
    <property type="entry name" value="COG6_N"/>
</dbReference>
<evidence type="ECO:0000256" key="3">
    <source>
        <dbReference type="ARBA" id="ARBA00020973"/>
    </source>
</evidence>
<reference evidence="14" key="1">
    <citation type="journal article" date="2020" name="Stud. Mycol.">
        <title>101 Dothideomycetes genomes: a test case for predicting lifestyles and emergence of pathogens.</title>
        <authorList>
            <person name="Haridas S."/>
            <person name="Albert R."/>
            <person name="Binder M."/>
            <person name="Bloem J."/>
            <person name="Labutti K."/>
            <person name="Salamov A."/>
            <person name="Andreopoulos B."/>
            <person name="Baker S."/>
            <person name="Barry K."/>
            <person name="Bills G."/>
            <person name="Bluhm B."/>
            <person name="Cannon C."/>
            <person name="Castanera R."/>
            <person name="Culley D."/>
            <person name="Daum C."/>
            <person name="Ezra D."/>
            <person name="Gonzalez J."/>
            <person name="Henrissat B."/>
            <person name="Kuo A."/>
            <person name="Liang C."/>
            <person name="Lipzen A."/>
            <person name="Lutzoni F."/>
            <person name="Magnuson J."/>
            <person name="Mondo S."/>
            <person name="Nolan M."/>
            <person name="Ohm R."/>
            <person name="Pangilinan J."/>
            <person name="Park H.-J."/>
            <person name="Ramirez L."/>
            <person name="Alfaro M."/>
            <person name="Sun H."/>
            <person name="Tritt A."/>
            <person name="Yoshinaga Y."/>
            <person name="Zwiers L.-H."/>
            <person name="Turgeon B."/>
            <person name="Goodwin S."/>
            <person name="Spatafora J."/>
            <person name="Crous P."/>
            <person name="Grigoriev I."/>
        </authorList>
    </citation>
    <scope>NUCLEOTIDE SEQUENCE</scope>
    <source>
        <strain evidence="14">CBS 113979</strain>
    </source>
</reference>
<dbReference type="InterPro" id="IPR048369">
    <property type="entry name" value="COG6_C"/>
</dbReference>
<evidence type="ECO:0000313" key="15">
    <source>
        <dbReference type="Proteomes" id="UP000800041"/>
    </source>
</evidence>
<dbReference type="EMBL" id="ML977160">
    <property type="protein sequence ID" value="KAF1985885.1"/>
    <property type="molecule type" value="Genomic_DNA"/>
</dbReference>
<comment type="similarity">
    <text evidence="2 10">Belongs to the COG6 family.</text>
</comment>
<dbReference type="GO" id="GO:0015031">
    <property type="term" value="P:protein transport"/>
    <property type="evidence" value="ECO:0007669"/>
    <property type="project" value="UniProtKB-KW"/>
</dbReference>
<evidence type="ECO:0000256" key="6">
    <source>
        <dbReference type="ARBA" id="ARBA00023034"/>
    </source>
</evidence>
<gene>
    <name evidence="14" type="ORF">K402DRAFT_394485</name>
</gene>
<dbReference type="InterPro" id="IPR010490">
    <property type="entry name" value="COG6"/>
</dbReference>
<comment type="subunit">
    <text evidence="10">Component of the conserved oligomeric Golgi complex.</text>
</comment>
<keyword evidence="15" id="KW-1185">Reference proteome</keyword>
<evidence type="ECO:0000256" key="11">
    <source>
        <dbReference type="SAM" id="MobiDB-lite"/>
    </source>
</evidence>
<dbReference type="GO" id="GO:0000139">
    <property type="term" value="C:Golgi membrane"/>
    <property type="evidence" value="ECO:0007669"/>
    <property type="project" value="UniProtKB-SubCell"/>
</dbReference>
<evidence type="ECO:0000259" key="12">
    <source>
        <dbReference type="Pfam" id="PF06419"/>
    </source>
</evidence>
<dbReference type="PANTHER" id="PTHR21506:SF0">
    <property type="entry name" value="CONSERVED OLIGOMERIC GOLGI COMPLEX SUBUNIT 6"/>
    <property type="match status" value="1"/>
</dbReference>
<feature type="region of interest" description="Disordered" evidence="11">
    <location>
        <begin position="12"/>
        <end position="37"/>
    </location>
</feature>
<sequence>MASNYFPERLFPEAISPNPMSPSGSAPSTPGGLSNRSNALTSRISSVLSASYADLDIRDALQTIDERGIKNTQETRRQLRLEIQKEVIQCNGQIVRDFGQVAQQLKRIGAAVANLNQCCADMRAHISSSNQETGPVLEEAVSLIGQKEQTETKQRLLDAFTSHFMISENDTTVLTSTAEPVNDEFFRVLQSVKKIHKDSQILLGTENQRLGLEILEQSSKNLNAAYQKLYRWVQREFKTLDLENPQISTSIRRSLRVLAERPALFQSCLDFFAEAREDTLSDAFYAALTGSSADIESAPDAKPIELHAHEPLRYVGDMLAWVHSATVSEREALEVLFISDGDEIAKGIQAGLDSEPWSRGGNELAVFDGRKALNELVGRDITGAARALRQRTEQVIQSHDDATLAYRIANLIGFYKVTFSKLLSEDGAIFDVLSGLEESALDQFRVNMQDHVVAIQADLAIAPTDLSPPDFLDEGLTMLRTLIKSYDSSITAMESRDAAFLPVLAEALDPFLQGCETMANRIEEPGSDVFLLNCIFAAKATLSPFSFTATRVSELEEEVDDHAARLIEYQHRFLLHTSGLYPLIMALSPPTDSTAEDPDTETDISSFEPLSTLAPFKPDALMVTSQMLDDFLPSALMDAMENVKQLRNSKMAHEVTEEAAERFCEDFEFVEGKILAADEMREANGEGDVGLRELFPRTGAEIRVLLS</sequence>
<evidence type="ECO:0000259" key="13">
    <source>
        <dbReference type="Pfam" id="PF20653"/>
    </source>
</evidence>
<evidence type="ECO:0000256" key="8">
    <source>
        <dbReference type="ARBA" id="ARBA00031348"/>
    </source>
</evidence>
<keyword evidence="5 10" id="KW-0653">Protein transport</keyword>
<name>A0A6G1GY76_9PEZI</name>
<dbReference type="Pfam" id="PF06419">
    <property type="entry name" value="COG6_N"/>
    <property type="match status" value="1"/>
</dbReference>
<comment type="subcellular location">
    <subcellularLocation>
        <location evidence="1 10">Golgi apparatus membrane</location>
        <topology evidence="1 10">Peripheral membrane protein</topology>
    </subcellularLocation>
</comment>
<feature type="compositionally biased region" description="Low complexity" evidence="11">
    <location>
        <begin position="21"/>
        <end position="34"/>
    </location>
</feature>
<dbReference type="OrthoDB" id="272987at2759"/>
<evidence type="ECO:0000256" key="5">
    <source>
        <dbReference type="ARBA" id="ARBA00022927"/>
    </source>
</evidence>
<evidence type="ECO:0000256" key="1">
    <source>
        <dbReference type="ARBA" id="ARBA00004395"/>
    </source>
</evidence>
<comment type="function">
    <text evidence="10">Acts as component of the peripheral membrane COG complex that is involved in intra-Golgi protein trafficking. COG is located at the cis-Golgi, and regulates tethering of retrograde intra-Golgi vesicles and possibly a number of other membrane trafficking events.</text>
</comment>
<evidence type="ECO:0000256" key="7">
    <source>
        <dbReference type="ARBA" id="ARBA00023136"/>
    </source>
</evidence>
<comment type="function">
    <text evidence="9">Acts as a component of the peripheral membrane COG complex that is involved in intra-Golgi protein trafficking. COG is located at the cis-Golgi, and regulates tethering of retrograde intra-Golgi vesicles and possibly a number of other membrane trafficking events.</text>
</comment>
<dbReference type="Proteomes" id="UP000800041">
    <property type="component" value="Unassembled WGS sequence"/>
</dbReference>
<proteinExistence type="inferred from homology"/>
<evidence type="ECO:0000313" key="14">
    <source>
        <dbReference type="EMBL" id="KAF1985885.1"/>
    </source>
</evidence>
<accession>A0A6G1GY76</accession>
<dbReference type="GO" id="GO:0006891">
    <property type="term" value="P:intra-Golgi vesicle-mediated transport"/>
    <property type="evidence" value="ECO:0007669"/>
    <property type="project" value="UniProtKB-UniRule"/>
</dbReference>
<keyword evidence="4 10" id="KW-0813">Transport</keyword>
<feature type="domain" description="Conserved oligomeric complex COG6 N-terminal" evidence="12">
    <location>
        <begin position="65"/>
        <end position="177"/>
    </location>
</feature>
<feature type="domain" description="Conserved Oligomeric Golgi complex subunit 6 C-terminal" evidence="13">
    <location>
        <begin position="208"/>
        <end position="706"/>
    </location>
</feature>
<evidence type="ECO:0000256" key="9">
    <source>
        <dbReference type="ARBA" id="ARBA00043873"/>
    </source>
</evidence>
<dbReference type="GO" id="GO:0017119">
    <property type="term" value="C:Golgi transport complex"/>
    <property type="evidence" value="ECO:0007669"/>
    <property type="project" value="UniProtKB-UniRule"/>
</dbReference>
<evidence type="ECO:0000256" key="4">
    <source>
        <dbReference type="ARBA" id="ARBA00022448"/>
    </source>
</evidence>